<feature type="non-terminal residue" evidence="2">
    <location>
        <position position="197"/>
    </location>
</feature>
<sequence>TGVLELDLVFPRNETYAPEALFPLTFARNYSSYNPYFKYHSIRTFSGEGHWQIAWEVSYTNCSRDRMPGMSFNRTSYVLTFTTKKGAQEVDLLAPTTTKSYEERNGVALEITETMKTPLGADWYGGETCAAIAPTRPTPNPCRVSIDLDTASSISSSMERTLCKATSTPFDCEKDTDEKGAAGQLITGGVVTAFATL</sequence>
<comment type="caution">
    <text evidence="2">The sequence shown here is derived from an EMBL/GenBank/DDBJ whole genome shotgun (WGS) entry which is preliminary data.</text>
</comment>
<gene>
    <name evidence="2" type="ORF">P171DRAFT_315371</name>
</gene>
<protein>
    <recommendedName>
        <fullName evidence="1">DUF7136 domain-containing protein</fullName>
    </recommendedName>
</protein>
<evidence type="ECO:0000259" key="1">
    <source>
        <dbReference type="Pfam" id="PF23584"/>
    </source>
</evidence>
<evidence type="ECO:0000313" key="3">
    <source>
        <dbReference type="Proteomes" id="UP000799764"/>
    </source>
</evidence>
<organism evidence="2 3">
    <name type="scientific">Karstenula rhodostoma CBS 690.94</name>
    <dbReference type="NCBI Taxonomy" id="1392251"/>
    <lineage>
        <taxon>Eukaryota</taxon>
        <taxon>Fungi</taxon>
        <taxon>Dikarya</taxon>
        <taxon>Ascomycota</taxon>
        <taxon>Pezizomycotina</taxon>
        <taxon>Dothideomycetes</taxon>
        <taxon>Pleosporomycetidae</taxon>
        <taxon>Pleosporales</taxon>
        <taxon>Massarineae</taxon>
        <taxon>Didymosphaeriaceae</taxon>
        <taxon>Karstenula</taxon>
    </lineage>
</organism>
<feature type="domain" description="DUF7136" evidence="1">
    <location>
        <begin position="2"/>
        <end position="27"/>
    </location>
</feature>
<feature type="non-terminal residue" evidence="2">
    <location>
        <position position="1"/>
    </location>
</feature>
<accession>A0A9P4PTV2</accession>
<proteinExistence type="predicted"/>
<dbReference type="Proteomes" id="UP000799764">
    <property type="component" value="Unassembled WGS sequence"/>
</dbReference>
<reference evidence="2" key="1">
    <citation type="journal article" date="2020" name="Stud. Mycol.">
        <title>101 Dothideomycetes genomes: a test case for predicting lifestyles and emergence of pathogens.</title>
        <authorList>
            <person name="Haridas S."/>
            <person name="Albert R."/>
            <person name="Binder M."/>
            <person name="Bloem J."/>
            <person name="Labutti K."/>
            <person name="Salamov A."/>
            <person name="Andreopoulos B."/>
            <person name="Baker S."/>
            <person name="Barry K."/>
            <person name="Bills G."/>
            <person name="Bluhm B."/>
            <person name="Cannon C."/>
            <person name="Castanera R."/>
            <person name="Culley D."/>
            <person name="Daum C."/>
            <person name="Ezra D."/>
            <person name="Gonzalez J."/>
            <person name="Henrissat B."/>
            <person name="Kuo A."/>
            <person name="Liang C."/>
            <person name="Lipzen A."/>
            <person name="Lutzoni F."/>
            <person name="Magnuson J."/>
            <person name="Mondo S."/>
            <person name="Nolan M."/>
            <person name="Ohm R."/>
            <person name="Pangilinan J."/>
            <person name="Park H.-J."/>
            <person name="Ramirez L."/>
            <person name="Alfaro M."/>
            <person name="Sun H."/>
            <person name="Tritt A."/>
            <person name="Yoshinaga Y."/>
            <person name="Zwiers L.-H."/>
            <person name="Turgeon B."/>
            <person name="Goodwin S."/>
            <person name="Spatafora J."/>
            <person name="Crous P."/>
            <person name="Grigoriev I."/>
        </authorList>
    </citation>
    <scope>NUCLEOTIDE SEQUENCE</scope>
    <source>
        <strain evidence="2">CBS 690.94</strain>
    </source>
</reference>
<dbReference type="AlphaFoldDB" id="A0A9P4PTV2"/>
<dbReference type="Pfam" id="PF23584">
    <property type="entry name" value="DUF7136"/>
    <property type="match status" value="2"/>
</dbReference>
<feature type="domain" description="DUF7136" evidence="1">
    <location>
        <begin position="28"/>
        <end position="172"/>
    </location>
</feature>
<dbReference type="OrthoDB" id="4490227at2759"/>
<dbReference type="InterPro" id="IPR055560">
    <property type="entry name" value="DUF7136"/>
</dbReference>
<keyword evidence="3" id="KW-1185">Reference proteome</keyword>
<evidence type="ECO:0000313" key="2">
    <source>
        <dbReference type="EMBL" id="KAF2449248.1"/>
    </source>
</evidence>
<dbReference type="EMBL" id="MU001494">
    <property type="protein sequence ID" value="KAF2449248.1"/>
    <property type="molecule type" value="Genomic_DNA"/>
</dbReference>
<name>A0A9P4PTV2_9PLEO</name>